<accession>A0A7E4UW69</accession>
<keyword evidence="2" id="KW-0488">Methylation</keyword>
<keyword evidence="5" id="KW-0449">Lipoprotein</keyword>
<comment type="subcellular location">
    <subcellularLocation>
        <location evidence="7">Endomembrane system</location>
        <topology evidence="7">Lipid-anchor</topology>
        <orientation evidence="7">Cytoplasmic side</orientation>
    </subcellularLocation>
</comment>
<dbReference type="Gene3D" id="3.30.450.50">
    <property type="entry name" value="Longin domain"/>
    <property type="match status" value="1"/>
</dbReference>
<evidence type="ECO:0000313" key="11">
    <source>
        <dbReference type="Proteomes" id="UP000492821"/>
    </source>
</evidence>
<dbReference type="SMART" id="SM01270">
    <property type="entry name" value="Longin"/>
    <property type="match status" value="1"/>
</dbReference>
<name>A0A7E4UW69_PANRE</name>
<dbReference type="SUPFAM" id="SSF64356">
    <property type="entry name" value="SNARE-like"/>
    <property type="match status" value="1"/>
</dbReference>
<evidence type="ECO:0000256" key="1">
    <source>
        <dbReference type="ARBA" id="ARBA00008025"/>
    </source>
</evidence>
<evidence type="ECO:0000256" key="4">
    <source>
        <dbReference type="ARBA" id="ARBA00023139"/>
    </source>
</evidence>
<evidence type="ECO:0000256" key="2">
    <source>
        <dbReference type="ARBA" id="ARBA00022481"/>
    </source>
</evidence>
<evidence type="ECO:0000256" key="6">
    <source>
        <dbReference type="ARBA" id="ARBA00023289"/>
    </source>
</evidence>
<feature type="domain" description="Longin" evidence="9">
    <location>
        <begin position="8"/>
        <end position="130"/>
    </location>
</feature>
<evidence type="ECO:0000256" key="5">
    <source>
        <dbReference type="ARBA" id="ARBA00023288"/>
    </source>
</evidence>
<evidence type="ECO:0000256" key="3">
    <source>
        <dbReference type="ARBA" id="ARBA00023136"/>
    </source>
</evidence>
<dbReference type="PROSITE" id="PS50859">
    <property type="entry name" value="LONGIN"/>
    <property type="match status" value="1"/>
</dbReference>
<keyword evidence="3" id="KW-0472">Membrane</keyword>
<keyword evidence="11" id="KW-1185">Reference proteome</keyword>
<keyword evidence="8" id="KW-0175">Coiled coil</keyword>
<proteinExistence type="inferred from homology"/>
<sequence>MKLYSISLYQKNPTTGKTKLLKAEHDLKDFSFFQRGSIKEFFVFTGHLLAERGVTPSRNSCKEQQYMVHCFIRQDNLTGVAITDEEYEPRVAFTMLSKILEDFTNVIPPAKWDSIQNESQCTYSRLEELIKKWQNPREADSLTRVQDEVEETKIVLHNTITSVLERGEKLDDLVKASENLSEQSKMFYTSARKMNKCCNYT</sequence>
<keyword evidence="4" id="KW-0564">Palmitate</keyword>
<dbReference type="Pfam" id="PF00957">
    <property type="entry name" value="Synaptobrevin"/>
    <property type="match status" value="1"/>
</dbReference>
<dbReference type="GO" id="GO:0005794">
    <property type="term" value="C:Golgi apparatus"/>
    <property type="evidence" value="ECO:0007669"/>
    <property type="project" value="TreeGrafter"/>
</dbReference>
<dbReference type="Proteomes" id="UP000492821">
    <property type="component" value="Unassembled WGS sequence"/>
</dbReference>
<dbReference type="PANTHER" id="PTHR45806">
    <property type="entry name" value="SYNAPTOBREVIN HOMOLOG YKT6"/>
    <property type="match status" value="1"/>
</dbReference>
<dbReference type="InterPro" id="IPR042855">
    <property type="entry name" value="V_SNARE_CC"/>
</dbReference>
<dbReference type="WBParaSite" id="Pan_g1356.t1">
    <property type="protein sequence ID" value="Pan_g1356.t1"/>
    <property type="gene ID" value="Pan_g1356"/>
</dbReference>
<dbReference type="AlphaFoldDB" id="A0A7E4UW69"/>
<organism evidence="11 12">
    <name type="scientific">Panagrellus redivivus</name>
    <name type="common">Microworm</name>
    <dbReference type="NCBI Taxonomy" id="6233"/>
    <lineage>
        <taxon>Eukaryota</taxon>
        <taxon>Metazoa</taxon>
        <taxon>Ecdysozoa</taxon>
        <taxon>Nematoda</taxon>
        <taxon>Chromadorea</taxon>
        <taxon>Rhabditida</taxon>
        <taxon>Tylenchina</taxon>
        <taxon>Panagrolaimomorpha</taxon>
        <taxon>Panagrolaimoidea</taxon>
        <taxon>Panagrolaimidae</taxon>
        <taxon>Panagrellus</taxon>
    </lineage>
</organism>
<feature type="domain" description="V-SNARE coiled-coil homology" evidence="10">
    <location>
        <begin position="141"/>
        <end position="201"/>
    </location>
</feature>
<dbReference type="InterPro" id="IPR010908">
    <property type="entry name" value="Longin_dom"/>
</dbReference>
<dbReference type="PANTHER" id="PTHR45806:SF1">
    <property type="entry name" value="SYNAPTOBREVIN HOMOLOG YKT6"/>
    <property type="match status" value="1"/>
</dbReference>
<dbReference type="Gene3D" id="1.20.5.110">
    <property type="match status" value="1"/>
</dbReference>
<comment type="similarity">
    <text evidence="1">Belongs to the synaptobrevin family.</text>
</comment>
<dbReference type="GO" id="GO:0005484">
    <property type="term" value="F:SNAP receptor activity"/>
    <property type="evidence" value="ECO:0007669"/>
    <property type="project" value="TreeGrafter"/>
</dbReference>
<dbReference type="InterPro" id="IPR011012">
    <property type="entry name" value="Longin-like_dom_sf"/>
</dbReference>
<evidence type="ECO:0000259" key="9">
    <source>
        <dbReference type="PROSITE" id="PS50859"/>
    </source>
</evidence>
<dbReference type="GO" id="GO:0006888">
    <property type="term" value="P:endoplasmic reticulum to Golgi vesicle-mediated transport"/>
    <property type="evidence" value="ECO:0007669"/>
    <property type="project" value="TreeGrafter"/>
</dbReference>
<evidence type="ECO:0000256" key="7">
    <source>
        <dbReference type="ARBA" id="ARBA00046278"/>
    </source>
</evidence>
<evidence type="ECO:0000259" key="10">
    <source>
        <dbReference type="PROSITE" id="PS50892"/>
    </source>
</evidence>
<evidence type="ECO:0000256" key="8">
    <source>
        <dbReference type="PROSITE-ProRule" id="PRU00290"/>
    </source>
</evidence>
<reference evidence="12" key="2">
    <citation type="submission" date="2020-10" db="UniProtKB">
        <authorList>
            <consortium name="WormBaseParasite"/>
        </authorList>
    </citation>
    <scope>IDENTIFICATION</scope>
</reference>
<dbReference type="CDD" id="cd14824">
    <property type="entry name" value="Longin"/>
    <property type="match status" value="1"/>
</dbReference>
<evidence type="ECO:0000313" key="12">
    <source>
        <dbReference type="WBParaSite" id="Pan_g1356.t1"/>
    </source>
</evidence>
<reference evidence="11" key="1">
    <citation type="journal article" date="2013" name="Genetics">
        <title>The draft genome and transcriptome of Panagrellus redivivus are shaped by the harsh demands of a free-living lifestyle.</title>
        <authorList>
            <person name="Srinivasan J."/>
            <person name="Dillman A.R."/>
            <person name="Macchietto M.G."/>
            <person name="Heikkinen L."/>
            <person name="Lakso M."/>
            <person name="Fracchia K.M."/>
            <person name="Antoshechkin I."/>
            <person name="Mortazavi A."/>
            <person name="Wong G."/>
            <person name="Sternberg P.W."/>
        </authorList>
    </citation>
    <scope>NUCLEOTIDE SEQUENCE [LARGE SCALE GENOMIC DNA]</scope>
    <source>
        <strain evidence="11">MT8872</strain>
    </source>
</reference>
<dbReference type="Pfam" id="PF13774">
    <property type="entry name" value="Longin"/>
    <property type="match status" value="1"/>
</dbReference>
<dbReference type="SUPFAM" id="SSF58038">
    <property type="entry name" value="SNARE fusion complex"/>
    <property type="match status" value="1"/>
</dbReference>
<protein>
    <submittedName>
        <fullName evidence="12">Synaptobrevin YKT6</fullName>
    </submittedName>
</protein>
<dbReference type="PROSITE" id="PS50892">
    <property type="entry name" value="V_SNARE"/>
    <property type="match status" value="1"/>
</dbReference>
<keyword evidence="6" id="KW-0636">Prenylation</keyword>